<evidence type="ECO:0000313" key="2">
    <source>
        <dbReference type="EMBL" id="RNL77722.1"/>
    </source>
</evidence>
<reference evidence="2 3" key="1">
    <citation type="submission" date="2018-11" db="EMBL/GenBank/DDBJ databases">
        <authorList>
            <person name="Li F."/>
        </authorList>
    </citation>
    <scope>NUCLEOTIDE SEQUENCE [LARGE SCALE GENOMIC DNA]</scope>
    <source>
        <strain evidence="2 3">KIS18-7</strain>
    </source>
</reference>
<dbReference type="InterPro" id="IPR025164">
    <property type="entry name" value="Toastrack_DUF4097"/>
</dbReference>
<dbReference type="Proteomes" id="UP000277094">
    <property type="component" value="Unassembled WGS sequence"/>
</dbReference>
<comment type="caution">
    <text evidence="2">The sequence shown here is derived from an EMBL/GenBank/DDBJ whole genome shotgun (WGS) entry which is preliminary data.</text>
</comment>
<dbReference type="RefSeq" id="WP_123235308.1">
    <property type="nucleotide sequence ID" value="NZ_RJSG01000003.1"/>
</dbReference>
<proteinExistence type="predicted"/>
<evidence type="ECO:0000259" key="1">
    <source>
        <dbReference type="Pfam" id="PF13349"/>
    </source>
</evidence>
<dbReference type="AlphaFoldDB" id="A0A3N0DQ00"/>
<evidence type="ECO:0000313" key="3">
    <source>
        <dbReference type="Proteomes" id="UP000277094"/>
    </source>
</evidence>
<dbReference type="OrthoDB" id="3252095at2"/>
<gene>
    <name evidence="2" type="ORF">EFL95_17130</name>
</gene>
<protein>
    <recommendedName>
        <fullName evidence="1">DUF4097 domain-containing protein</fullName>
    </recommendedName>
</protein>
<dbReference type="PANTHER" id="PTHR34094:SF1">
    <property type="entry name" value="PROTEIN FAM185A"/>
    <property type="match status" value="1"/>
</dbReference>
<dbReference type="PANTHER" id="PTHR34094">
    <property type="match status" value="1"/>
</dbReference>
<feature type="domain" description="DUF4097" evidence="1">
    <location>
        <begin position="49"/>
        <end position="267"/>
    </location>
</feature>
<dbReference type="EMBL" id="RJSG01000003">
    <property type="protein sequence ID" value="RNL77722.1"/>
    <property type="molecule type" value="Genomic_DNA"/>
</dbReference>
<dbReference type="Gene3D" id="2.160.20.120">
    <property type="match status" value="1"/>
</dbReference>
<dbReference type="Pfam" id="PF13349">
    <property type="entry name" value="DUF4097"/>
    <property type="match status" value="1"/>
</dbReference>
<name>A0A3N0DQ00_9ACTN</name>
<organism evidence="2 3">
    <name type="scientific">Nocardioides marmorisolisilvae</name>
    <dbReference type="NCBI Taxonomy" id="1542737"/>
    <lineage>
        <taxon>Bacteria</taxon>
        <taxon>Bacillati</taxon>
        <taxon>Actinomycetota</taxon>
        <taxon>Actinomycetes</taxon>
        <taxon>Propionibacteriales</taxon>
        <taxon>Nocardioidaceae</taxon>
        <taxon>Nocardioides</taxon>
    </lineage>
</organism>
<sequence length="271" mass="27985">MKQTYNTPGPISVFVELGSGQLTTVAADTTEASVEVRGPRAEEFHVEFNGKRIDVIAPHGRFFGRGDSHDVRVHVPTGSELVTKMGSADTTTTGTLGLLALKTGSGDIEVDRAEGPVVIESGSGDIKGQQFGAEVRIKSGSGDIDVREVFGKTGISTGSGDVVLGTVHAATVIKTGSGDLQVNRSEGDVSLTTASGDLTIGAAPRGKVTAKNVSGDVRVGIPTGTPVWTDINTVTGNVKNNLTSVGKPAKDQDYVELRASTVSGDVLLKQV</sequence>
<keyword evidence="3" id="KW-1185">Reference proteome</keyword>
<accession>A0A3N0DQ00</accession>